<dbReference type="Pfam" id="PF00072">
    <property type="entry name" value="Response_reg"/>
    <property type="match status" value="1"/>
</dbReference>
<feature type="domain" description="Response regulatory" evidence="2">
    <location>
        <begin position="26"/>
        <end position="140"/>
    </location>
</feature>
<dbReference type="PANTHER" id="PTHR43367:SF1">
    <property type="entry name" value="TWO-COMPONENT RESPONSE REGULATOR-LIKE APRR6-RELATED"/>
    <property type="match status" value="1"/>
</dbReference>
<feature type="modified residue" description="4-aspartylphosphate" evidence="1">
    <location>
        <position position="76"/>
    </location>
</feature>
<dbReference type="SUPFAM" id="SSF52172">
    <property type="entry name" value="CheY-like"/>
    <property type="match status" value="1"/>
</dbReference>
<gene>
    <name evidence="4" type="ORF">E6H05_08320</name>
</gene>
<evidence type="ECO:0000256" key="1">
    <source>
        <dbReference type="PROSITE-ProRule" id="PRU00169"/>
    </source>
</evidence>
<dbReference type="PROSITE" id="PS50921">
    <property type="entry name" value="ANTAR"/>
    <property type="match status" value="1"/>
</dbReference>
<dbReference type="SMART" id="SM01012">
    <property type="entry name" value="ANTAR"/>
    <property type="match status" value="1"/>
</dbReference>
<accession>A0A537IRN8</accession>
<dbReference type="PANTHER" id="PTHR43367">
    <property type="match status" value="1"/>
</dbReference>
<dbReference type="Gene3D" id="3.40.50.2300">
    <property type="match status" value="1"/>
</dbReference>
<dbReference type="PROSITE" id="PS50110">
    <property type="entry name" value="RESPONSE_REGULATORY"/>
    <property type="match status" value="1"/>
</dbReference>
<keyword evidence="1" id="KW-0597">Phosphoprotein</keyword>
<dbReference type="InterPro" id="IPR005561">
    <property type="entry name" value="ANTAR"/>
</dbReference>
<evidence type="ECO:0000259" key="3">
    <source>
        <dbReference type="PROSITE" id="PS50921"/>
    </source>
</evidence>
<feature type="domain" description="ANTAR" evidence="3">
    <location>
        <begin position="146"/>
        <end position="207"/>
    </location>
</feature>
<evidence type="ECO:0000313" key="5">
    <source>
        <dbReference type="Proteomes" id="UP000318834"/>
    </source>
</evidence>
<evidence type="ECO:0000313" key="4">
    <source>
        <dbReference type="EMBL" id="TMI73960.1"/>
    </source>
</evidence>
<protein>
    <submittedName>
        <fullName evidence="4">ANTAR domain-containing protein</fullName>
    </submittedName>
</protein>
<dbReference type="EMBL" id="VBAP01000060">
    <property type="protein sequence ID" value="TMI73960.1"/>
    <property type="molecule type" value="Genomic_DNA"/>
</dbReference>
<dbReference type="InterPro" id="IPR001789">
    <property type="entry name" value="Sig_transdc_resp-reg_receiver"/>
</dbReference>
<evidence type="ECO:0000259" key="2">
    <source>
        <dbReference type="PROSITE" id="PS50110"/>
    </source>
</evidence>
<organism evidence="4 5">
    <name type="scientific">Candidatus Segetimicrobium genomatis</name>
    <dbReference type="NCBI Taxonomy" id="2569760"/>
    <lineage>
        <taxon>Bacteria</taxon>
        <taxon>Bacillati</taxon>
        <taxon>Candidatus Sysuimicrobiota</taxon>
        <taxon>Candidatus Sysuimicrobiia</taxon>
        <taxon>Candidatus Sysuimicrobiales</taxon>
        <taxon>Candidatus Segetimicrobiaceae</taxon>
        <taxon>Candidatus Segetimicrobium</taxon>
    </lineage>
</organism>
<dbReference type="GO" id="GO:0003723">
    <property type="term" value="F:RNA binding"/>
    <property type="evidence" value="ECO:0007669"/>
    <property type="project" value="InterPro"/>
</dbReference>
<dbReference type="InterPro" id="IPR011006">
    <property type="entry name" value="CheY-like_superfamily"/>
</dbReference>
<dbReference type="SMART" id="SM00448">
    <property type="entry name" value="REC"/>
    <property type="match status" value="1"/>
</dbReference>
<dbReference type="Proteomes" id="UP000318834">
    <property type="component" value="Unassembled WGS sequence"/>
</dbReference>
<sequence>MAGKIHRENSLAEIVASRGEVVRPLGVLIAEGKDLVAGRLTTQLEGLGHRVLAVTTDAHAAVESAGRLHPDLILIDQHIPPLEGIEAARAILARHVIPLVLLIDYPSADLVGRAQETGILSYLLWPADATALEAAINVALERYRELQFLCAESGDLRQALHARPVVERAKKMVMRRLELGDADAFAYLRRQSWSTMTPLREVAANLLAAEQVLFGKLDLLGCVDTMLNVLVRPEGVPRGVA</sequence>
<dbReference type="Gene3D" id="1.10.10.10">
    <property type="entry name" value="Winged helix-like DNA-binding domain superfamily/Winged helix DNA-binding domain"/>
    <property type="match status" value="1"/>
</dbReference>
<dbReference type="InterPro" id="IPR036388">
    <property type="entry name" value="WH-like_DNA-bd_sf"/>
</dbReference>
<comment type="caution">
    <text evidence="4">The sequence shown here is derived from an EMBL/GenBank/DDBJ whole genome shotgun (WGS) entry which is preliminary data.</text>
</comment>
<name>A0A537IRN8_9BACT</name>
<dbReference type="Pfam" id="PF03861">
    <property type="entry name" value="ANTAR"/>
    <property type="match status" value="1"/>
</dbReference>
<dbReference type="AlphaFoldDB" id="A0A537IRN8"/>
<proteinExistence type="predicted"/>
<reference evidence="4 5" key="1">
    <citation type="journal article" date="2019" name="Nat. Microbiol.">
        <title>Mediterranean grassland soil C-N compound turnover is dependent on rainfall and depth, and is mediated by genomically divergent microorganisms.</title>
        <authorList>
            <person name="Diamond S."/>
            <person name="Andeer P.F."/>
            <person name="Li Z."/>
            <person name="Crits-Christoph A."/>
            <person name="Burstein D."/>
            <person name="Anantharaman K."/>
            <person name="Lane K.R."/>
            <person name="Thomas B.C."/>
            <person name="Pan C."/>
            <person name="Northen T.R."/>
            <person name="Banfield J.F."/>
        </authorList>
    </citation>
    <scope>NUCLEOTIDE SEQUENCE [LARGE SCALE GENOMIC DNA]</scope>
    <source>
        <strain evidence="4">NP_8</strain>
    </source>
</reference>
<dbReference type="GO" id="GO:0000160">
    <property type="term" value="P:phosphorelay signal transduction system"/>
    <property type="evidence" value="ECO:0007669"/>
    <property type="project" value="InterPro"/>
</dbReference>